<evidence type="ECO:0000256" key="4">
    <source>
        <dbReference type="ARBA" id="ARBA00022737"/>
    </source>
</evidence>
<keyword evidence="7 10" id="KW-0326">Glycosidase</keyword>
<evidence type="ECO:0000256" key="9">
    <source>
        <dbReference type="ARBA" id="ARBA00034074"/>
    </source>
</evidence>
<dbReference type="GO" id="GO:0005576">
    <property type="term" value="C:extracellular region"/>
    <property type="evidence" value="ECO:0007669"/>
    <property type="project" value="TreeGrafter"/>
</dbReference>
<protein>
    <recommendedName>
        <fullName evidence="2">endo-polygalacturonase</fullName>
        <ecNumber evidence="2">3.2.1.15</ecNumber>
    </recommendedName>
</protein>
<dbReference type="Pfam" id="PF00295">
    <property type="entry name" value="Glyco_hydro_28"/>
    <property type="match status" value="1"/>
</dbReference>
<evidence type="ECO:0000313" key="12">
    <source>
        <dbReference type="Proteomes" id="UP001153737"/>
    </source>
</evidence>
<dbReference type="OrthoDB" id="1546079at2759"/>
<reference evidence="11" key="1">
    <citation type="submission" date="2022-01" db="EMBL/GenBank/DDBJ databases">
        <authorList>
            <person name="King R."/>
        </authorList>
    </citation>
    <scope>NUCLEOTIDE SEQUENCE</scope>
</reference>
<dbReference type="SUPFAM" id="SSF51126">
    <property type="entry name" value="Pectin lyase-like"/>
    <property type="match status" value="1"/>
</dbReference>
<proteinExistence type="inferred from homology"/>
<keyword evidence="12" id="KW-1185">Reference proteome</keyword>
<dbReference type="AlphaFoldDB" id="A0A9P0DS17"/>
<gene>
    <name evidence="11" type="ORF">PHAECO_LOCUS9923</name>
</gene>
<dbReference type="InterPro" id="IPR012334">
    <property type="entry name" value="Pectin_lyas_fold"/>
</dbReference>
<evidence type="ECO:0000313" key="11">
    <source>
        <dbReference type="EMBL" id="CAH1173449.1"/>
    </source>
</evidence>
<keyword evidence="4" id="KW-0677">Repeat</keyword>
<dbReference type="SMART" id="SM00710">
    <property type="entry name" value="PbH1"/>
    <property type="match status" value="5"/>
</dbReference>
<dbReference type="GO" id="GO:0071555">
    <property type="term" value="P:cell wall organization"/>
    <property type="evidence" value="ECO:0007669"/>
    <property type="project" value="UniProtKB-KW"/>
</dbReference>
<evidence type="ECO:0000256" key="2">
    <source>
        <dbReference type="ARBA" id="ARBA00012736"/>
    </source>
</evidence>
<keyword evidence="3" id="KW-0732">Signal</keyword>
<organism evidence="11 12">
    <name type="scientific">Phaedon cochleariae</name>
    <name type="common">Mustard beetle</name>
    <dbReference type="NCBI Taxonomy" id="80249"/>
    <lineage>
        <taxon>Eukaryota</taxon>
        <taxon>Metazoa</taxon>
        <taxon>Ecdysozoa</taxon>
        <taxon>Arthropoda</taxon>
        <taxon>Hexapoda</taxon>
        <taxon>Insecta</taxon>
        <taxon>Pterygota</taxon>
        <taxon>Neoptera</taxon>
        <taxon>Endopterygota</taxon>
        <taxon>Coleoptera</taxon>
        <taxon>Polyphaga</taxon>
        <taxon>Cucujiformia</taxon>
        <taxon>Chrysomeloidea</taxon>
        <taxon>Chrysomelidae</taxon>
        <taxon>Chrysomelinae</taxon>
        <taxon>Chrysomelini</taxon>
        <taxon>Phaedon</taxon>
    </lineage>
</organism>
<dbReference type="PANTHER" id="PTHR31884">
    <property type="entry name" value="POLYGALACTURONASE"/>
    <property type="match status" value="1"/>
</dbReference>
<comment type="catalytic activity">
    <reaction evidence="9">
        <text>(1,4-alpha-D-galacturonosyl)n+m + H2O = (1,4-alpha-D-galacturonosyl)n + (1,4-alpha-D-galacturonosyl)m.</text>
        <dbReference type="EC" id="3.2.1.15"/>
    </reaction>
</comment>
<evidence type="ECO:0000256" key="6">
    <source>
        <dbReference type="ARBA" id="ARBA00023157"/>
    </source>
</evidence>
<dbReference type="InterPro" id="IPR000743">
    <property type="entry name" value="Glyco_hydro_28"/>
</dbReference>
<accession>A0A9P0DS17</accession>
<name>A0A9P0DS17_PHACE</name>
<evidence type="ECO:0000256" key="5">
    <source>
        <dbReference type="ARBA" id="ARBA00022801"/>
    </source>
</evidence>
<evidence type="ECO:0000256" key="7">
    <source>
        <dbReference type="ARBA" id="ARBA00023295"/>
    </source>
</evidence>
<evidence type="ECO:0000256" key="3">
    <source>
        <dbReference type="ARBA" id="ARBA00022729"/>
    </source>
</evidence>
<evidence type="ECO:0000256" key="1">
    <source>
        <dbReference type="ARBA" id="ARBA00008834"/>
    </source>
</evidence>
<keyword evidence="8" id="KW-0961">Cell wall biogenesis/degradation</keyword>
<dbReference type="InterPro" id="IPR011050">
    <property type="entry name" value="Pectin_lyase_fold/virulence"/>
</dbReference>
<dbReference type="Gene3D" id="2.160.20.10">
    <property type="entry name" value="Single-stranded right-handed beta-helix, Pectin lyase-like"/>
    <property type="match status" value="1"/>
</dbReference>
<evidence type="ECO:0000256" key="10">
    <source>
        <dbReference type="RuleBase" id="RU361169"/>
    </source>
</evidence>
<dbReference type="GO" id="GO:0045490">
    <property type="term" value="P:pectin catabolic process"/>
    <property type="evidence" value="ECO:0007669"/>
    <property type="project" value="TreeGrafter"/>
</dbReference>
<evidence type="ECO:0000256" key="8">
    <source>
        <dbReference type="ARBA" id="ARBA00023316"/>
    </source>
</evidence>
<dbReference type="PANTHER" id="PTHR31884:SF1">
    <property type="entry name" value="POLYGALACTURONASE"/>
    <property type="match status" value="1"/>
</dbReference>
<keyword evidence="6" id="KW-1015">Disulfide bond</keyword>
<dbReference type="InterPro" id="IPR006626">
    <property type="entry name" value="PbH1"/>
</dbReference>
<comment type="similarity">
    <text evidence="1 10">Belongs to the glycosyl hydrolase 28 family.</text>
</comment>
<reference evidence="11" key="2">
    <citation type="submission" date="2022-10" db="EMBL/GenBank/DDBJ databases">
        <authorList>
            <consortium name="ENA_rothamsted_submissions"/>
            <consortium name="culmorum"/>
            <person name="King R."/>
        </authorList>
    </citation>
    <scope>NUCLEOTIDE SEQUENCE</scope>
</reference>
<dbReference type="GO" id="GO:0004650">
    <property type="term" value="F:polygalacturonase activity"/>
    <property type="evidence" value="ECO:0007669"/>
    <property type="project" value="UniProtKB-EC"/>
</dbReference>
<dbReference type="EC" id="3.2.1.15" evidence="2"/>
<dbReference type="InterPro" id="IPR050434">
    <property type="entry name" value="Glycosyl_hydrlase_28"/>
</dbReference>
<keyword evidence="5 10" id="KW-0378">Hydrolase</keyword>
<sequence length="409" mass="42796">MRKISIDATSRKIKTSYVSIIHSNPQYKNPPISHPGQTKMFSVKLAFAVIAAVYAAASAFPANETLEVGASCTITSFGQVSSVLNSCSNIVISGLSVPGGKTLELKLKSGSTVTFQGKTVFGVAHWDGPLLEIIGSKVTVKGASGHVLDGQGPKYWDGKGDGGVKKPKFVKVRATGGSVLTGLHVLNCPRQCVSVNSCDHVTIDGWNVDVSAGDKNKLGHNTDGFDISSTSNVVISNTVVKNQDDCVAVNKAQHVTISKLQCSGGHGLSLSVGMSKTSKADNTVSDVHFSDCTVSNSDNGIHIKTHSDGGPGVIDNVSYKNIKLSGIRKYGVNIEQDYEKGSPTGTPKANIPITGLSITGVSGSMTGKNSRAVFILCAKGGCSNWSWGVNISGAYRQSNCTMQPSNVKC</sequence>
<dbReference type="Proteomes" id="UP001153737">
    <property type="component" value="Chromosome 6"/>
</dbReference>
<dbReference type="EMBL" id="OU896712">
    <property type="protein sequence ID" value="CAH1173449.1"/>
    <property type="molecule type" value="Genomic_DNA"/>
</dbReference>